<evidence type="ECO:0000256" key="1">
    <source>
        <dbReference type="ARBA" id="ARBA00005995"/>
    </source>
</evidence>
<dbReference type="EMBL" id="ML976620">
    <property type="protein sequence ID" value="KAF1840587.1"/>
    <property type="molecule type" value="Genomic_DNA"/>
</dbReference>
<name>A0A9P4G7Q9_9PLEO</name>
<feature type="domain" description="SWIRM" evidence="5">
    <location>
        <begin position="225"/>
        <end position="320"/>
    </location>
</feature>
<keyword evidence="3" id="KW-0175">Coiled coil</keyword>
<dbReference type="Gene3D" id="1.10.10.10">
    <property type="entry name" value="Winged helix-like DNA-binding domain superfamily/Winged helix DNA-binding domain"/>
    <property type="match status" value="1"/>
</dbReference>
<dbReference type="GO" id="GO:0003682">
    <property type="term" value="F:chromatin binding"/>
    <property type="evidence" value="ECO:0007669"/>
    <property type="project" value="TreeGrafter"/>
</dbReference>
<dbReference type="RefSeq" id="XP_040783150.1">
    <property type="nucleotide sequence ID" value="XM_040931415.1"/>
</dbReference>
<dbReference type="OrthoDB" id="9982100at2759"/>
<dbReference type="InterPro" id="IPR007526">
    <property type="entry name" value="SWIRM"/>
</dbReference>
<feature type="region of interest" description="Disordered" evidence="4">
    <location>
        <begin position="499"/>
        <end position="532"/>
    </location>
</feature>
<dbReference type="InterPro" id="IPR009057">
    <property type="entry name" value="Homeodomain-like_sf"/>
</dbReference>
<dbReference type="GO" id="GO:0050660">
    <property type="term" value="F:flavin adenine dinucleotide binding"/>
    <property type="evidence" value="ECO:0007669"/>
    <property type="project" value="TreeGrafter"/>
</dbReference>
<evidence type="ECO:0000256" key="4">
    <source>
        <dbReference type="SAM" id="MobiDB-lite"/>
    </source>
</evidence>
<gene>
    <name evidence="6" type="ORF">K460DRAFT_349209</name>
</gene>
<dbReference type="GeneID" id="63848667"/>
<feature type="compositionally biased region" description="Polar residues" evidence="4">
    <location>
        <begin position="511"/>
        <end position="524"/>
    </location>
</feature>
<dbReference type="FunFam" id="1.10.10.10:FF:000064">
    <property type="entry name" value="Lysine-specific histone demethylase 1A"/>
    <property type="match status" value="1"/>
</dbReference>
<feature type="compositionally biased region" description="Polar residues" evidence="4">
    <location>
        <begin position="100"/>
        <end position="116"/>
    </location>
</feature>
<feature type="region of interest" description="Disordered" evidence="4">
    <location>
        <begin position="135"/>
        <end position="154"/>
    </location>
</feature>
<feature type="region of interest" description="Disordered" evidence="4">
    <location>
        <begin position="169"/>
        <end position="209"/>
    </location>
</feature>
<comment type="caution">
    <text evidence="6">The sequence shown here is derived from an EMBL/GenBank/DDBJ whole genome shotgun (WGS) entry which is preliminary data.</text>
</comment>
<dbReference type="AlphaFoldDB" id="A0A9P4G7Q9"/>
<feature type="compositionally biased region" description="Polar residues" evidence="4">
    <location>
        <begin position="169"/>
        <end position="180"/>
    </location>
</feature>
<feature type="compositionally biased region" description="Basic and acidic residues" evidence="4">
    <location>
        <begin position="144"/>
        <end position="154"/>
    </location>
</feature>
<dbReference type="InterPro" id="IPR002937">
    <property type="entry name" value="Amino_oxidase"/>
</dbReference>
<protein>
    <recommendedName>
        <fullName evidence="5">SWIRM domain-containing protein</fullName>
    </recommendedName>
</protein>
<dbReference type="SUPFAM" id="SSF54373">
    <property type="entry name" value="FAD-linked reductases, C-terminal domain"/>
    <property type="match status" value="1"/>
</dbReference>
<evidence type="ECO:0000313" key="7">
    <source>
        <dbReference type="Proteomes" id="UP000800039"/>
    </source>
</evidence>
<dbReference type="Gene3D" id="1.10.30.10">
    <property type="entry name" value="High mobility group box domain"/>
    <property type="match status" value="1"/>
</dbReference>
<keyword evidence="2" id="KW-0560">Oxidoreductase</keyword>
<dbReference type="GO" id="GO:0006338">
    <property type="term" value="P:chromatin remodeling"/>
    <property type="evidence" value="ECO:0007669"/>
    <property type="project" value="TreeGrafter"/>
</dbReference>
<accession>A0A9P4G7Q9</accession>
<dbReference type="GO" id="GO:0010468">
    <property type="term" value="P:regulation of gene expression"/>
    <property type="evidence" value="ECO:0007669"/>
    <property type="project" value="UniProtKB-ARBA"/>
</dbReference>
<feature type="compositionally biased region" description="Low complexity" evidence="4">
    <location>
        <begin position="59"/>
        <end position="70"/>
    </location>
</feature>
<feature type="compositionally biased region" description="Polar residues" evidence="4">
    <location>
        <begin position="196"/>
        <end position="209"/>
    </location>
</feature>
<dbReference type="Pfam" id="PF01593">
    <property type="entry name" value="Amino_oxidase"/>
    <property type="match status" value="2"/>
</dbReference>
<feature type="coiled-coil region" evidence="3">
    <location>
        <begin position="1051"/>
        <end position="1085"/>
    </location>
</feature>
<evidence type="ECO:0000256" key="3">
    <source>
        <dbReference type="SAM" id="Coils"/>
    </source>
</evidence>
<dbReference type="InterPro" id="IPR036188">
    <property type="entry name" value="FAD/NAD-bd_sf"/>
</dbReference>
<dbReference type="SUPFAM" id="SSF51905">
    <property type="entry name" value="FAD/NAD(P)-binding domain"/>
    <property type="match status" value="1"/>
</dbReference>
<keyword evidence="7" id="KW-1185">Reference proteome</keyword>
<comment type="similarity">
    <text evidence="1">Belongs to the flavin monoamine oxidase family.</text>
</comment>
<evidence type="ECO:0000259" key="5">
    <source>
        <dbReference type="PROSITE" id="PS50934"/>
    </source>
</evidence>
<dbReference type="GO" id="GO:0016491">
    <property type="term" value="F:oxidoreductase activity"/>
    <property type="evidence" value="ECO:0007669"/>
    <property type="project" value="UniProtKB-KW"/>
</dbReference>
<dbReference type="PROSITE" id="PS50934">
    <property type="entry name" value="SWIRM"/>
    <property type="match status" value="1"/>
</dbReference>
<dbReference type="PANTHER" id="PTHR10742:SF386">
    <property type="entry name" value="LYSINE-SPECIFIC HISTONE DEMETHYLASE 1A"/>
    <property type="match status" value="1"/>
</dbReference>
<dbReference type="InterPro" id="IPR050281">
    <property type="entry name" value="Flavin_monoamine_oxidase"/>
</dbReference>
<evidence type="ECO:0000256" key="2">
    <source>
        <dbReference type="ARBA" id="ARBA00023002"/>
    </source>
</evidence>
<feature type="region of interest" description="Disordered" evidence="4">
    <location>
        <begin position="936"/>
        <end position="959"/>
    </location>
</feature>
<dbReference type="InterPro" id="IPR036388">
    <property type="entry name" value="WH-like_DNA-bd_sf"/>
</dbReference>
<feature type="region of interest" description="Disordered" evidence="4">
    <location>
        <begin position="59"/>
        <end position="116"/>
    </location>
</feature>
<dbReference type="SUPFAM" id="SSF47095">
    <property type="entry name" value="HMG-box"/>
    <property type="match status" value="1"/>
</dbReference>
<dbReference type="Gene3D" id="3.50.50.60">
    <property type="entry name" value="FAD/NAD(P)-binding domain"/>
    <property type="match status" value="2"/>
</dbReference>
<organism evidence="6 7">
    <name type="scientific">Cucurbitaria berberidis CBS 394.84</name>
    <dbReference type="NCBI Taxonomy" id="1168544"/>
    <lineage>
        <taxon>Eukaryota</taxon>
        <taxon>Fungi</taxon>
        <taxon>Dikarya</taxon>
        <taxon>Ascomycota</taxon>
        <taxon>Pezizomycotina</taxon>
        <taxon>Dothideomycetes</taxon>
        <taxon>Pleosporomycetidae</taxon>
        <taxon>Pleosporales</taxon>
        <taxon>Pleosporineae</taxon>
        <taxon>Cucurbitariaceae</taxon>
        <taxon>Cucurbitaria</taxon>
    </lineage>
</organism>
<dbReference type="Proteomes" id="UP000800039">
    <property type="component" value="Unassembled WGS sequence"/>
</dbReference>
<dbReference type="InterPro" id="IPR036910">
    <property type="entry name" value="HMG_box_dom_sf"/>
</dbReference>
<dbReference type="PANTHER" id="PTHR10742">
    <property type="entry name" value="FLAVIN MONOAMINE OXIDASE"/>
    <property type="match status" value="1"/>
</dbReference>
<dbReference type="SUPFAM" id="SSF46689">
    <property type="entry name" value="Homeodomain-like"/>
    <property type="match status" value="1"/>
</dbReference>
<dbReference type="Pfam" id="PF04433">
    <property type="entry name" value="SWIRM"/>
    <property type="match status" value="1"/>
</dbReference>
<reference evidence="6" key="1">
    <citation type="submission" date="2020-01" db="EMBL/GenBank/DDBJ databases">
        <authorList>
            <consortium name="DOE Joint Genome Institute"/>
            <person name="Haridas S."/>
            <person name="Albert R."/>
            <person name="Binder M."/>
            <person name="Bloem J."/>
            <person name="Labutti K."/>
            <person name="Salamov A."/>
            <person name="Andreopoulos B."/>
            <person name="Baker S.E."/>
            <person name="Barry K."/>
            <person name="Bills G."/>
            <person name="Bluhm B.H."/>
            <person name="Cannon C."/>
            <person name="Castanera R."/>
            <person name="Culley D.E."/>
            <person name="Daum C."/>
            <person name="Ezra D."/>
            <person name="Gonzalez J.B."/>
            <person name="Henrissat B."/>
            <person name="Kuo A."/>
            <person name="Liang C."/>
            <person name="Lipzen A."/>
            <person name="Lutzoni F."/>
            <person name="Magnuson J."/>
            <person name="Mondo S."/>
            <person name="Nolan M."/>
            <person name="Ohm R."/>
            <person name="Pangilinan J."/>
            <person name="Park H.-J."/>
            <person name="Ramirez L."/>
            <person name="Alfaro M."/>
            <person name="Sun H."/>
            <person name="Tritt A."/>
            <person name="Yoshinaga Y."/>
            <person name="Zwiers L.-H."/>
            <person name="Turgeon B.G."/>
            <person name="Goodwin S.B."/>
            <person name="Spatafora J.W."/>
            <person name="Crous P.W."/>
            <person name="Grigoriev I.V."/>
        </authorList>
    </citation>
    <scope>NUCLEOTIDE SEQUENCE</scope>
    <source>
        <strain evidence="6">CBS 394.84</strain>
    </source>
</reference>
<proteinExistence type="inferred from homology"/>
<sequence>MFSTFASTPDSNTLEDSPYFFEQSRDDLLSLPLSDDNINLKAGITPIARLSNLGYSKGSSSSSVHYGDSHNTSELSVGQLSGRDEREGSTPGAFIHGYGQNYTPSPLQYPSTSHSRLGNGTSNLQNESAVLLNGDNTRSAMDGTRAKFESSSKDSRGDIAFMARTPQSLGCESQASSTPELPQLNEGVGKHHRTKLPTTNGKLSELKASSSIPPDLSWPEFGRQCILAAENSRLNPFTLHPAEYRLLRDHVTHTQVTIYLNIRNAILRLWHRNPMVYVSYAEAAGCARDKRFFGLAKVAHMWLLRHGYINFGCVEVPHTASPISRAKAKSASTRTIIVVGAGMSGLGCARHLEGLFTQLGDQLADAGERPPKIIILEARPRVGGRVYSHPFLNQSNSTLPPGYRCTAEMGAQIVTGFEHGNPMNAIIRGQLGIPYHGLRDNTILYDYDGTVVERSQDALVEKLYNDVLERASVYRNKPAAQRTVEGDRNMMLFGREPSDAGGRTIAELENSDSPLSANATSTASTKEEKPTTGVEKLAGRAYQLTAGFNPDITAAEAVEALGWKVKPGVSMSQSIDLDTIAKASEFPTLGQTMDEGLRQYQGLVDMKPRDMRLLSWHHANLEYANAVSVNQLSLSGWDQDMGNEFEGEHTEVIGGYQQVPRGLWQFPSKLDVRFNTPIKSVQYNTDKSGGGRAVRVECSNGEIYEADHIVLTTPLGVLKSGSITFQPPLPSWKQDVIERMGFGLLNKIILVYEKAFWEPDRDMFGLLNEAEREASMRPEDYSAKRGRFYLFWNCIKTSGKPVLVALLAGDAAHYAEATSDDQLVKEVTDRLDAMFAPNAVPLPSETIVTRWKRDPFARGSYSYVGPKTQAGDYDVMARPHGPLHFAGEATCGTHPATVHGAYLSGLRVAAEVAETIVGSIQVPSPLVEKKVVKLEHASTPSGEGKRRFAPAVSPPKENKSVRVQRDEDYEAAIIGAILEQIGERPIKPGRTGVNPFLLYTKDFWYFCKKEGDDARRAATGNAEAKATKQEIRNAIGLRWRTASQEVKQPYLDQASHARDDATANAADFKERVATWDQEAARIRREYIQQNPPQGGNEDLILNSRTAIELGASKRLRRL</sequence>
<evidence type="ECO:0000313" key="6">
    <source>
        <dbReference type="EMBL" id="KAF1840587.1"/>
    </source>
</evidence>